<evidence type="ECO:0000313" key="3">
    <source>
        <dbReference type="Proteomes" id="UP001396898"/>
    </source>
</evidence>
<accession>A0ABR1STS7</accession>
<dbReference type="Proteomes" id="UP001396898">
    <property type="component" value="Unassembled WGS sequence"/>
</dbReference>
<evidence type="ECO:0008006" key="4">
    <source>
        <dbReference type="Google" id="ProtNLM"/>
    </source>
</evidence>
<feature type="compositionally biased region" description="Basic residues" evidence="1">
    <location>
        <begin position="146"/>
        <end position="161"/>
    </location>
</feature>
<dbReference type="EMBL" id="JAQQWI010000002">
    <property type="protein sequence ID" value="KAK8037735.1"/>
    <property type="molecule type" value="Genomic_DNA"/>
</dbReference>
<protein>
    <recommendedName>
        <fullName evidence="4">Secreted protein</fullName>
    </recommendedName>
</protein>
<proteinExistence type="predicted"/>
<name>A0ABR1STS7_9PEZI</name>
<sequence length="501" mass="53995">MRGDAVAVLAVVLYQLNLPPRHKEAGVKQPTRPGIQKLATTETSEISVFGKAELRRKLGGRVVERVQLYAAVAVDVAGGEVSGQELEELAAVVFGNSAANPPMAWLAPPSATEGRPVQVVQRHEGEVAYHVANNLFNQFHRKVQQTKTRTGRRATWHKSRHGNIPSALVKPQLTTPSKRQAHGALLVSTTDKAIPRVLVWSRHPHGVHVPGDGAALARQPFPPVHDGVEDRVFRTVGAVPLRRRLDEVEAGDAANTARRQRYGLLPRVRVSFHMPPMCARRASVPAKPGGVVALAVVGRVPDGVRPQVGADPVRRGVEILPRGSLRTGGAGSLYNELVLDEKNHVFLVHAWHKLDPPTPARGGLRREHGLVQPRRHPYRDFNVATKLLRVDSVSVPGIVLHQGALALVLGISVTLLGINVTGIHIQHAGDDAVGGLGRRVPEAVQLHAVAAVHEPVDQILGQTTLEKLTTSPGIDVSTFRSKAPTPEGDPVHVAQVVAMQH</sequence>
<feature type="region of interest" description="Disordered" evidence="1">
    <location>
        <begin position="146"/>
        <end position="179"/>
    </location>
</feature>
<organism evidence="2 3">
    <name type="scientific">Apiospora marii</name>
    <dbReference type="NCBI Taxonomy" id="335849"/>
    <lineage>
        <taxon>Eukaryota</taxon>
        <taxon>Fungi</taxon>
        <taxon>Dikarya</taxon>
        <taxon>Ascomycota</taxon>
        <taxon>Pezizomycotina</taxon>
        <taxon>Sordariomycetes</taxon>
        <taxon>Xylariomycetidae</taxon>
        <taxon>Amphisphaeriales</taxon>
        <taxon>Apiosporaceae</taxon>
        <taxon>Apiospora</taxon>
    </lineage>
</organism>
<comment type="caution">
    <text evidence="2">The sequence shown here is derived from an EMBL/GenBank/DDBJ whole genome shotgun (WGS) entry which is preliminary data.</text>
</comment>
<gene>
    <name evidence="2" type="ORF">PG991_001081</name>
</gene>
<evidence type="ECO:0000256" key="1">
    <source>
        <dbReference type="SAM" id="MobiDB-lite"/>
    </source>
</evidence>
<reference evidence="2 3" key="1">
    <citation type="submission" date="2023-01" db="EMBL/GenBank/DDBJ databases">
        <title>Analysis of 21 Apiospora genomes using comparative genomics revels a genus with tremendous synthesis potential of carbohydrate active enzymes and secondary metabolites.</title>
        <authorList>
            <person name="Sorensen T."/>
        </authorList>
    </citation>
    <scope>NUCLEOTIDE SEQUENCE [LARGE SCALE GENOMIC DNA]</scope>
    <source>
        <strain evidence="2 3">CBS 20057</strain>
    </source>
</reference>
<keyword evidence="3" id="KW-1185">Reference proteome</keyword>
<evidence type="ECO:0000313" key="2">
    <source>
        <dbReference type="EMBL" id="KAK8037735.1"/>
    </source>
</evidence>